<reference evidence="1 2" key="1">
    <citation type="journal article" date="2019" name="Int. J. Syst. Evol. Microbiol.">
        <title>The Global Catalogue of Microorganisms (GCM) 10K type strain sequencing project: providing services to taxonomists for standard genome sequencing and annotation.</title>
        <authorList>
            <consortium name="The Broad Institute Genomics Platform"/>
            <consortium name="The Broad Institute Genome Sequencing Center for Infectious Disease"/>
            <person name="Wu L."/>
            <person name="Ma J."/>
        </authorList>
    </citation>
    <scope>NUCLEOTIDE SEQUENCE [LARGE SCALE GENOMIC DNA]</scope>
    <source>
        <strain evidence="1 2">JCM 6835</strain>
    </source>
</reference>
<dbReference type="EMBL" id="BAAATE010000037">
    <property type="protein sequence ID" value="GAA2693761.1"/>
    <property type="molecule type" value="Genomic_DNA"/>
</dbReference>
<protein>
    <submittedName>
        <fullName evidence="1">Uncharacterized protein</fullName>
    </submittedName>
</protein>
<name>A0ABN3T5S3_9ACTN</name>
<proteinExistence type="predicted"/>
<accession>A0ABN3T5S3</accession>
<evidence type="ECO:0000313" key="1">
    <source>
        <dbReference type="EMBL" id="GAA2693761.1"/>
    </source>
</evidence>
<dbReference type="Proteomes" id="UP001501666">
    <property type="component" value="Unassembled WGS sequence"/>
</dbReference>
<organism evidence="1 2">
    <name type="scientific">Nonomuraea recticatena</name>
    <dbReference type="NCBI Taxonomy" id="46178"/>
    <lineage>
        <taxon>Bacteria</taxon>
        <taxon>Bacillati</taxon>
        <taxon>Actinomycetota</taxon>
        <taxon>Actinomycetes</taxon>
        <taxon>Streptosporangiales</taxon>
        <taxon>Streptosporangiaceae</taxon>
        <taxon>Nonomuraea</taxon>
    </lineage>
</organism>
<keyword evidence="2" id="KW-1185">Reference proteome</keyword>
<sequence length="123" mass="13498">MPELPNKAIGDVAFAAEPGQHHDRLPEWVKAGRLNCLWRELFYGGSTSVPAFDNLPPKAWNALGSQISPNYFAEITTVSLGLWRCADFVASVMRLKFVGDIHRGIRGSSGVFVRTNGFGSSFD</sequence>
<comment type="caution">
    <text evidence="1">The sequence shown here is derived from an EMBL/GenBank/DDBJ whole genome shotgun (WGS) entry which is preliminary data.</text>
</comment>
<evidence type="ECO:0000313" key="2">
    <source>
        <dbReference type="Proteomes" id="UP001501666"/>
    </source>
</evidence>
<gene>
    <name evidence="1" type="ORF">GCM10010412_085470</name>
</gene>
<dbReference type="RefSeq" id="WP_379506243.1">
    <property type="nucleotide sequence ID" value="NZ_JBHTEV010000001.1"/>
</dbReference>